<dbReference type="EMBL" id="REGN01007214">
    <property type="protein sequence ID" value="RNA06960.1"/>
    <property type="molecule type" value="Genomic_DNA"/>
</dbReference>
<accession>A0A3M7Q6B5</accession>
<keyword evidence="2" id="KW-1185">Reference proteome</keyword>
<evidence type="ECO:0000313" key="2">
    <source>
        <dbReference type="Proteomes" id="UP000276133"/>
    </source>
</evidence>
<protein>
    <submittedName>
        <fullName evidence="1">Uncharacterized protein</fullName>
    </submittedName>
</protein>
<dbReference type="AlphaFoldDB" id="A0A3M7Q6B5"/>
<organism evidence="1 2">
    <name type="scientific">Brachionus plicatilis</name>
    <name type="common">Marine rotifer</name>
    <name type="synonym">Brachionus muelleri</name>
    <dbReference type="NCBI Taxonomy" id="10195"/>
    <lineage>
        <taxon>Eukaryota</taxon>
        <taxon>Metazoa</taxon>
        <taxon>Spiralia</taxon>
        <taxon>Gnathifera</taxon>
        <taxon>Rotifera</taxon>
        <taxon>Eurotatoria</taxon>
        <taxon>Monogononta</taxon>
        <taxon>Pseudotrocha</taxon>
        <taxon>Ploima</taxon>
        <taxon>Brachionidae</taxon>
        <taxon>Brachionus</taxon>
    </lineage>
</organism>
<proteinExistence type="predicted"/>
<evidence type="ECO:0000313" key="1">
    <source>
        <dbReference type="EMBL" id="RNA06960.1"/>
    </source>
</evidence>
<sequence length="84" mass="10098">MQNYIILLLNCTYGRTNQLLSSNFFQITRKLIEIDKNLMKKCSDLNQQSDMYLLILLHLEDKYNLCSIEEKITSFKFFFQFSLE</sequence>
<name>A0A3M7Q6B5_BRAPC</name>
<comment type="caution">
    <text evidence="1">The sequence shown here is derived from an EMBL/GenBank/DDBJ whole genome shotgun (WGS) entry which is preliminary data.</text>
</comment>
<reference evidence="1 2" key="1">
    <citation type="journal article" date="2018" name="Sci. Rep.">
        <title>Genomic signatures of local adaptation to the degree of environmental predictability in rotifers.</title>
        <authorList>
            <person name="Franch-Gras L."/>
            <person name="Hahn C."/>
            <person name="Garcia-Roger E.M."/>
            <person name="Carmona M.J."/>
            <person name="Serra M."/>
            <person name="Gomez A."/>
        </authorList>
    </citation>
    <scope>NUCLEOTIDE SEQUENCE [LARGE SCALE GENOMIC DNA]</scope>
    <source>
        <strain evidence="1">HYR1</strain>
    </source>
</reference>
<gene>
    <name evidence="1" type="ORF">BpHYR1_026607</name>
</gene>
<dbReference type="Proteomes" id="UP000276133">
    <property type="component" value="Unassembled WGS sequence"/>
</dbReference>